<sequence>MKTVCIYDDYSISSGSGVGTFLRDFAQCATQWKDTHICMIMFRTNVEEFSICMRGELEYFLFPKTFCVNPFEECEEICSLLKQYIPDSDNTFFLFNYVPCDKLMRMTRNYFSLSKQICVIHEFSWTTPLLGDVTLFRKLISKTKEKISFCYEGIIELYRREAEQCQMADRVVCLSEDTYDILYECYQVPKEKIALISHGMRTIRKSFSEMTKRKWKQKYYLNPDEKLIVMVGRICKSKGMFAYLEAFKNVLKYDSNCRLVVIGDLCNAPDLLAAAGEAVSKVTLTGRLDKELLSYWYRMADIGVIPSYAEQCCYIGLEMMSYGLPIIASDGFGVKRMFPDGVNAYVAPIGDRRNPKKFVQNLVDCTLKLLSNSAEQRKIKNNARRILKEKYNFSEMAEHYKAVFMA</sequence>
<dbReference type="RefSeq" id="WP_032579630.1">
    <property type="nucleotide sequence ID" value="NZ_JGDB01000281.1"/>
</dbReference>
<feature type="domain" description="Glycosyl transferase family 1" evidence="1">
    <location>
        <begin position="212"/>
        <end position="385"/>
    </location>
</feature>
<dbReference type="EMBL" id="JGDB01000281">
    <property type="protein sequence ID" value="EXY88388.1"/>
    <property type="molecule type" value="Genomic_DNA"/>
</dbReference>
<dbReference type="Gene3D" id="3.40.50.2000">
    <property type="entry name" value="Glycogen Phosphorylase B"/>
    <property type="match status" value="2"/>
</dbReference>
<dbReference type="PATRIC" id="fig|1339316.3.peg.4721"/>
<dbReference type="PANTHER" id="PTHR45947">
    <property type="entry name" value="SULFOQUINOVOSYL TRANSFERASE SQD2"/>
    <property type="match status" value="1"/>
</dbReference>
<dbReference type="InterPro" id="IPR026419">
    <property type="entry name" value="Glyco_rSAM_CFB"/>
</dbReference>
<dbReference type="GO" id="GO:0016757">
    <property type="term" value="F:glycosyltransferase activity"/>
    <property type="evidence" value="ECO:0007669"/>
    <property type="project" value="UniProtKB-KW"/>
</dbReference>
<dbReference type="Proteomes" id="UP000020773">
    <property type="component" value="Unassembled WGS sequence"/>
</dbReference>
<dbReference type="CDD" id="cd03801">
    <property type="entry name" value="GT4_PimA-like"/>
    <property type="match status" value="1"/>
</dbReference>
<comment type="caution">
    <text evidence="2">The sequence shown here is derived from an EMBL/GenBank/DDBJ whole genome shotgun (WGS) entry which is preliminary data.</text>
</comment>
<dbReference type="InterPro" id="IPR001296">
    <property type="entry name" value="Glyco_trans_1"/>
</dbReference>
<name>A0A015VR88_BACFG</name>
<dbReference type="AlphaFoldDB" id="A0A015VR88"/>
<dbReference type="PANTHER" id="PTHR45947:SF3">
    <property type="entry name" value="SULFOQUINOVOSYL TRANSFERASE SQD2"/>
    <property type="match status" value="1"/>
</dbReference>
<dbReference type="Pfam" id="PF00534">
    <property type="entry name" value="Glycos_transf_1"/>
    <property type="match status" value="1"/>
</dbReference>
<dbReference type="InterPro" id="IPR050194">
    <property type="entry name" value="Glycosyltransferase_grp1"/>
</dbReference>
<accession>A0A015VR88</accession>
<dbReference type="EC" id="2.4.1.-" evidence="2"/>
<evidence type="ECO:0000313" key="3">
    <source>
        <dbReference type="Proteomes" id="UP000020773"/>
    </source>
</evidence>
<proteinExistence type="predicted"/>
<dbReference type="SUPFAM" id="SSF53756">
    <property type="entry name" value="UDP-Glycosyltransferase/glycogen phosphorylase"/>
    <property type="match status" value="1"/>
</dbReference>
<protein>
    <submittedName>
        <fullName evidence="2">Glycosyltransferase, GG-Bacteroidales peptide system family protein</fullName>
        <ecNumber evidence="2">2.4.1.-</ecNumber>
    </submittedName>
</protein>
<evidence type="ECO:0000313" key="2">
    <source>
        <dbReference type="EMBL" id="EXY88388.1"/>
    </source>
</evidence>
<keyword evidence="2" id="KW-0328">Glycosyltransferase</keyword>
<organism evidence="2 3">
    <name type="scientific">Bacteroides fragilis str. 3998T(B)3</name>
    <dbReference type="NCBI Taxonomy" id="1339316"/>
    <lineage>
        <taxon>Bacteria</taxon>
        <taxon>Pseudomonadati</taxon>
        <taxon>Bacteroidota</taxon>
        <taxon>Bacteroidia</taxon>
        <taxon>Bacteroidales</taxon>
        <taxon>Bacteroidaceae</taxon>
        <taxon>Bacteroides</taxon>
    </lineage>
</organism>
<dbReference type="NCBIfam" id="TIGR04157">
    <property type="entry name" value="glyco_rSAM_CFB"/>
    <property type="match status" value="1"/>
</dbReference>
<gene>
    <name evidence="2" type="ORF">M125_4975</name>
</gene>
<reference evidence="2 3" key="1">
    <citation type="submission" date="2014-02" db="EMBL/GenBank/DDBJ databases">
        <authorList>
            <person name="Sears C."/>
            <person name="Carroll K."/>
            <person name="Sack B.R."/>
            <person name="Qadri F."/>
            <person name="Myers L.L."/>
            <person name="Chung G.-T."/>
            <person name="Escheverria P."/>
            <person name="Fraser C.M."/>
            <person name="Sadzewicz L."/>
            <person name="Shefchek K.A."/>
            <person name="Tallon L."/>
            <person name="Das S.P."/>
            <person name="Daugherty S."/>
            <person name="Mongodin E.F."/>
        </authorList>
    </citation>
    <scope>NUCLEOTIDE SEQUENCE [LARGE SCALE GENOMIC DNA]</scope>
    <source>
        <strain evidence="3">3998T(B)3</strain>
    </source>
</reference>
<keyword evidence="2" id="KW-0808">Transferase</keyword>
<evidence type="ECO:0000259" key="1">
    <source>
        <dbReference type="Pfam" id="PF00534"/>
    </source>
</evidence>